<sequence length="205" mass="22809">MKYGEYIFAAVIVAALSVGLTLNGKAAEGAALFMPITGATSAPLGHIEFCRHWRNECGVTAKRPQLMPLSRARWDELLKVNAEVNRRIKPVSDEELYHQAEVWTYPKNAGDCEDYALLKRRILIGLGWSPSSLLITVARGTDGDGHAVLTVRTDRGDLVLDNQIEAVLPWYNTPYRYIKRQSETNAGRWTSINDDRVGAVASIPR</sequence>
<dbReference type="Proteomes" id="UP000244081">
    <property type="component" value="Unassembled WGS sequence"/>
</dbReference>
<proteinExistence type="predicted"/>
<dbReference type="PANTHER" id="PTHR39327">
    <property type="match status" value="1"/>
</dbReference>
<name>A0A2T5VD28_9HYPH</name>
<dbReference type="RefSeq" id="WP_170122062.1">
    <property type="nucleotide sequence ID" value="NZ_QAYG01000002.1"/>
</dbReference>
<dbReference type="Pfam" id="PF06035">
    <property type="entry name" value="Peptidase_C93"/>
    <property type="match status" value="1"/>
</dbReference>
<organism evidence="1 2">
    <name type="scientific">Breoghania corrubedonensis</name>
    <dbReference type="NCBI Taxonomy" id="665038"/>
    <lineage>
        <taxon>Bacteria</taxon>
        <taxon>Pseudomonadati</taxon>
        <taxon>Pseudomonadota</taxon>
        <taxon>Alphaproteobacteria</taxon>
        <taxon>Hyphomicrobiales</taxon>
        <taxon>Stappiaceae</taxon>
        <taxon>Breoghania</taxon>
    </lineage>
</organism>
<protein>
    <submittedName>
        <fullName evidence="1">Putative transglutaminase-like cysteine proteinase</fullName>
    </submittedName>
</protein>
<evidence type="ECO:0000313" key="1">
    <source>
        <dbReference type="EMBL" id="PTW61651.1"/>
    </source>
</evidence>
<gene>
    <name evidence="1" type="ORF">C8N35_102366</name>
</gene>
<dbReference type="PANTHER" id="PTHR39327:SF1">
    <property type="entry name" value="BLR5470 PROTEIN"/>
    <property type="match status" value="1"/>
</dbReference>
<dbReference type="AlphaFoldDB" id="A0A2T5VD28"/>
<keyword evidence="2" id="KW-1185">Reference proteome</keyword>
<reference evidence="1 2" key="1">
    <citation type="submission" date="2018-04" db="EMBL/GenBank/DDBJ databases">
        <title>Genomic Encyclopedia of Archaeal and Bacterial Type Strains, Phase II (KMG-II): from individual species to whole genera.</title>
        <authorList>
            <person name="Goeker M."/>
        </authorList>
    </citation>
    <scope>NUCLEOTIDE SEQUENCE [LARGE SCALE GENOMIC DNA]</scope>
    <source>
        <strain evidence="1 2">DSM 23382</strain>
    </source>
</reference>
<comment type="caution">
    <text evidence="1">The sequence shown here is derived from an EMBL/GenBank/DDBJ whole genome shotgun (WGS) entry which is preliminary data.</text>
</comment>
<dbReference type="InterPro" id="IPR010319">
    <property type="entry name" value="Transglutaminase-like_Cys_pept"/>
</dbReference>
<accession>A0A2T5VD28</accession>
<evidence type="ECO:0000313" key="2">
    <source>
        <dbReference type="Proteomes" id="UP000244081"/>
    </source>
</evidence>
<dbReference type="Gene3D" id="3.10.620.30">
    <property type="match status" value="1"/>
</dbReference>
<dbReference type="EMBL" id="QAYG01000002">
    <property type="protein sequence ID" value="PTW61651.1"/>
    <property type="molecule type" value="Genomic_DNA"/>
</dbReference>